<feature type="transmembrane region" description="Helical" evidence="1">
    <location>
        <begin position="304"/>
        <end position="322"/>
    </location>
</feature>
<proteinExistence type="predicted"/>
<protein>
    <recommendedName>
        <fullName evidence="4">Glycosyltransferase RgtA/B/C/D-like domain-containing protein</fullName>
    </recommendedName>
</protein>
<name>A0ABU9XPH3_9SPHN</name>
<feature type="transmembrane region" description="Helical" evidence="1">
    <location>
        <begin position="249"/>
        <end position="269"/>
    </location>
</feature>
<feature type="transmembrane region" description="Helical" evidence="1">
    <location>
        <begin position="168"/>
        <end position="192"/>
    </location>
</feature>
<keyword evidence="1" id="KW-0812">Transmembrane</keyword>
<sequence>MPALSPVVPRTPVSPFWLVVLVAGVALILQAVSSLDCDVSWLLTAAERVIDGATLYRDIEEVNPPASVLLYMPFVALARRLAMPVEPLTVVAITVLAAFSIAQAGRLLDPPAAARGWLAAVAAGVLLVLPADVFAQREHVALIASLPMLALLVARSEGRDVRTRDALSAGLGAGIMVVIKPHLVLALLPVLASAIARRGTFWRVLGVEWLAFAMVCTVYAVVVLCVFPHYLADMVPLLRLVYLPGRDSWAHLLLGTMVLIPAVAGALTVRLARNRVAPPAMVALLAAAGLVIAALVQGKGYLNHGYPAVALALLAVALQLVRPGPGRRFGALCGMILALIALFEYARVPEPYALRDAVVGIAPAHPRLIGVSTDFALGHPLTRWVQGRWVGRRGSLWVTGNARQQLRESGLTPARRAAFVRAEAEDAAMLAADIVRGRPDIVLVDDEPGTAWIGEHPRLVRAMAAYRPAARVGAIVLWVPRFAHQ</sequence>
<dbReference type="EMBL" id="JBDIMF010000001">
    <property type="protein sequence ID" value="MEN2785728.1"/>
    <property type="molecule type" value="Genomic_DNA"/>
</dbReference>
<keyword evidence="3" id="KW-1185">Reference proteome</keyword>
<organism evidence="2 3">
    <name type="scientific">Sphingomonas qilianensis</name>
    <dbReference type="NCBI Taxonomy" id="1736690"/>
    <lineage>
        <taxon>Bacteria</taxon>
        <taxon>Pseudomonadati</taxon>
        <taxon>Pseudomonadota</taxon>
        <taxon>Alphaproteobacteria</taxon>
        <taxon>Sphingomonadales</taxon>
        <taxon>Sphingomonadaceae</taxon>
        <taxon>Sphingomonas</taxon>
    </lineage>
</organism>
<dbReference type="Proteomes" id="UP001404104">
    <property type="component" value="Unassembled WGS sequence"/>
</dbReference>
<dbReference type="RefSeq" id="WP_345863325.1">
    <property type="nucleotide sequence ID" value="NZ_JBDIMF010000001.1"/>
</dbReference>
<feature type="transmembrane region" description="Helical" evidence="1">
    <location>
        <begin position="12"/>
        <end position="32"/>
    </location>
</feature>
<feature type="transmembrane region" description="Helical" evidence="1">
    <location>
        <begin position="88"/>
        <end position="108"/>
    </location>
</feature>
<gene>
    <name evidence="2" type="ORF">ABC969_04755</name>
</gene>
<evidence type="ECO:0000256" key="1">
    <source>
        <dbReference type="SAM" id="Phobius"/>
    </source>
</evidence>
<accession>A0ABU9XPH3</accession>
<feature type="transmembrane region" description="Helical" evidence="1">
    <location>
        <begin position="114"/>
        <end position="133"/>
    </location>
</feature>
<feature type="transmembrane region" description="Helical" evidence="1">
    <location>
        <begin position="204"/>
        <end position="229"/>
    </location>
</feature>
<feature type="transmembrane region" description="Helical" evidence="1">
    <location>
        <begin position="276"/>
        <end position="298"/>
    </location>
</feature>
<evidence type="ECO:0000313" key="2">
    <source>
        <dbReference type="EMBL" id="MEN2785728.1"/>
    </source>
</evidence>
<comment type="caution">
    <text evidence="2">The sequence shown here is derived from an EMBL/GenBank/DDBJ whole genome shotgun (WGS) entry which is preliminary data.</text>
</comment>
<reference evidence="2 3" key="1">
    <citation type="submission" date="2024-05" db="EMBL/GenBank/DDBJ databases">
        <authorList>
            <person name="Liu Q."/>
            <person name="Xin Y.-H."/>
        </authorList>
    </citation>
    <scope>NUCLEOTIDE SEQUENCE [LARGE SCALE GENOMIC DNA]</scope>
    <source>
        <strain evidence="2 3">CGMCC 1.15349</strain>
    </source>
</reference>
<evidence type="ECO:0000313" key="3">
    <source>
        <dbReference type="Proteomes" id="UP001404104"/>
    </source>
</evidence>
<evidence type="ECO:0008006" key="4">
    <source>
        <dbReference type="Google" id="ProtNLM"/>
    </source>
</evidence>
<feature type="transmembrane region" description="Helical" evidence="1">
    <location>
        <begin position="329"/>
        <end position="346"/>
    </location>
</feature>
<keyword evidence="1" id="KW-1133">Transmembrane helix</keyword>
<keyword evidence="1" id="KW-0472">Membrane</keyword>